<name>A0ABQ6PAA7_9SPHN</name>
<accession>A0ABQ6PAA7</accession>
<evidence type="ECO:0000313" key="5">
    <source>
        <dbReference type="EMBL" id="GMM62025.1"/>
    </source>
</evidence>
<reference evidence="5 6" key="1">
    <citation type="submission" date="2023-06" db="EMBL/GenBank/DDBJ databases">
        <title>Draft genome sequence of Novosphingobium sp. strain IK01.</title>
        <authorList>
            <person name="Hatamoto M."/>
            <person name="Ikarashi T."/>
            <person name="Yamaguchi T."/>
        </authorList>
    </citation>
    <scope>NUCLEOTIDE SEQUENCE [LARGE SCALE GENOMIC DNA]</scope>
    <source>
        <strain evidence="5 6">IK01</strain>
    </source>
</reference>
<protein>
    <recommendedName>
        <fullName evidence="4">phosphoglycolate phosphatase</fullName>
        <ecNumber evidence="4">3.1.3.18</ecNumber>
    </recommendedName>
</protein>
<comment type="catalytic activity">
    <reaction evidence="1">
        <text>2-phosphoglycolate + H2O = glycolate + phosphate</text>
        <dbReference type="Rhea" id="RHEA:14369"/>
        <dbReference type="ChEBI" id="CHEBI:15377"/>
        <dbReference type="ChEBI" id="CHEBI:29805"/>
        <dbReference type="ChEBI" id="CHEBI:43474"/>
        <dbReference type="ChEBI" id="CHEBI:58033"/>
        <dbReference type="EC" id="3.1.3.18"/>
    </reaction>
</comment>
<gene>
    <name evidence="5" type="ORF">NUTIK01_28020</name>
</gene>
<dbReference type="SFLD" id="SFLDG01129">
    <property type="entry name" value="C1.5:_HAD__Beta-PGM__Phosphata"/>
    <property type="match status" value="1"/>
</dbReference>
<evidence type="ECO:0000256" key="4">
    <source>
        <dbReference type="ARBA" id="ARBA00013078"/>
    </source>
</evidence>
<dbReference type="InterPro" id="IPR006439">
    <property type="entry name" value="HAD-SF_hydro_IA"/>
</dbReference>
<dbReference type="InterPro" id="IPR023214">
    <property type="entry name" value="HAD_sf"/>
</dbReference>
<dbReference type="RefSeq" id="WP_317975646.1">
    <property type="nucleotide sequence ID" value="NZ_BTFW01000001.1"/>
</dbReference>
<evidence type="ECO:0000313" key="6">
    <source>
        <dbReference type="Proteomes" id="UP001187221"/>
    </source>
</evidence>
<evidence type="ECO:0000256" key="2">
    <source>
        <dbReference type="ARBA" id="ARBA00004818"/>
    </source>
</evidence>
<comment type="similarity">
    <text evidence="3">Belongs to the HAD-like hydrolase superfamily. CbbY/CbbZ/Gph/YieH family.</text>
</comment>
<dbReference type="SUPFAM" id="SSF56784">
    <property type="entry name" value="HAD-like"/>
    <property type="match status" value="1"/>
</dbReference>
<evidence type="ECO:0000256" key="3">
    <source>
        <dbReference type="ARBA" id="ARBA00006171"/>
    </source>
</evidence>
<dbReference type="SFLD" id="SFLDS00003">
    <property type="entry name" value="Haloacid_Dehalogenase"/>
    <property type="match status" value="1"/>
</dbReference>
<dbReference type="PANTHER" id="PTHR43434:SF1">
    <property type="entry name" value="PHOSPHOGLYCOLATE PHOSPHATASE"/>
    <property type="match status" value="1"/>
</dbReference>
<dbReference type="InterPro" id="IPR036412">
    <property type="entry name" value="HAD-like_sf"/>
</dbReference>
<dbReference type="EC" id="3.1.3.18" evidence="4"/>
<dbReference type="GO" id="GO:0016787">
    <property type="term" value="F:hydrolase activity"/>
    <property type="evidence" value="ECO:0007669"/>
    <property type="project" value="UniProtKB-KW"/>
</dbReference>
<dbReference type="PANTHER" id="PTHR43434">
    <property type="entry name" value="PHOSPHOGLYCOLATE PHOSPHATASE"/>
    <property type="match status" value="1"/>
</dbReference>
<sequence>MSEFPYAIVGFDLDGTLCDTAYDLGTALNRTLAFAGRTTFALPEVRRFIGGGSGQMLRSALIATGGCDEEAFPALQDRLFAYYSEAIAVHSRLFPGGEAMLDDLAARGVRLAVATNKREVFARQLLEELGLIGRFATVIGGDTLGPGTSKPAPDMLREMVARCGGGRAAFVGDTTFDIGAARAAALPVVAVSFGFHDLPPADLGADAVIDHFDELVPALARLA</sequence>
<dbReference type="NCBIfam" id="TIGR01549">
    <property type="entry name" value="HAD-SF-IA-v1"/>
    <property type="match status" value="1"/>
</dbReference>
<dbReference type="EMBL" id="BTFW01000001">
    <property type="protein sequence ID" value="GMM62025.1"/>
    <property type="molecule type" value="Genomic_DNA"/>
</dbReference>
<dbReference type="Gene3D" id="1.10.150.240">
    <property type="entry name" value="Putative phosphatase, domain 2"/>
    <property type="match status" value="1"/>
</dbReference>
<dbReference type="InterPro" id="IPR023198">
    <property type="entry name" value="PGP-like_dom2"/>
</dbReference>
<comment type="caution">
    <text evidence="5">The sequence shown here is derived from an EMBL/GenBank/DDBJ whole genome shotgun (WGS) entry which is preliminary data.</text>
</comment>
<keyword evidence="5" id="KW-0378">Hydrolase</keyword>
<proteinExistence type="inferred from homology"/>
<comment type="pathway">
    <text evidence="2">Organic acid metabolism; glycolate biosynthesis; glycolate from 2-phosphoglycolate: step 1/1.</text>
</comment>
<dbReference type="Gene3D" id="3.40.50.1000">
    <property type="entry name" value="HAD superfamily/HAD-like"/>
    <property type="match status" value="1"/>
</dbReference>
<evidence type="ECO:0000256" key="1">
    <source>
        <dbReference type="ARBA" id="ARBA00000830"/>
    </source>
</evidence>
<organism evidence="5 6">
    <name type="scientific">Novosphingobium pituita</name>
    <dbReference type="NCBI Taxonomy" id="3056842"/>
    <lineage>
        <taxon>Bacteria</taxon>
        <taxon>Pseudomonadati</taxon>
        <taxon>Pseudomonadota</taxon>
        <taxon>Alphaproteobacteria</taxon>
        <taxon>Sphingomonadales</taxon>
        <taxon>Sphingomonadaceae</taxon>
        <taxon>Novosphingobium</taxon>
    </lineage>
</organism>
<keyword evidence="6" id="KW-1185">Reference proteome</keyword>
<dbReference type="InterPro" id="IPR041492">
    <property type="entry name" value="HAD_2"/>
</dbReference>
<dbReference type="InterPro" id="IPR050155">
    <property type="entry name" value="HAD-like_hydrolase_sf"/>
</dbReference>
<dbReference type="Proteomes" id="UP001187221">
    <property type="component" value="Unassembled WGS sequence"/>
</dbReference>
<dbReference type="Pfam" id="PF13419">
    <property type="entry name" value="HAD_2"/>
    <property type="match status" value="1"/>
</dbReference>